<name>A0A165B0D2_9SYNE</name>
<gene>
    <name evidence="1" type="ORF">FLM9_407</name>
</gene>
<evidence type="ECO:0000313" key="1">
    <source>
        <dbReference type="EMBL" id="SAY38523.1"/>
    </source>
</evidence>
<accession>A0A165B0D2</accession>
<organism evidence="1 2">
    <name type="scientific">Candidatus Synechococcus spongiarum</name>
    <dbReference type="NCBI Taxonomy" id="431041"/>
    <lineage>
        <taxon>Bacteria</taxon>
        <taxon>Bacillati</taxon>
        <taxon>Cyanobacteriota</taxon>
        <taxon>Cyanophyceae</taxon>
        <taxon>Synechococcales</taxon>
        <taxon>Synechococcaceae</taxon>
        <taxon>Synechococcus</taxon>
    </lineage>
</organism>
<protein>
    <submittedName>
        <fullName evidence="1">Uncharacterized protein</fullName>
    </submittedName>
</protein>
<keyword evidence="2" id="KW-1185">Reference proteome</keyword>
<dbReference type="EMBL" id="FITM01000047">
    <property type="protein sequence ID" value="SAY38523.1"/>
    <property type="molecule type" value="Genomic_DNA"/>
</dbReference>
<sequence>MLKRGYQGIFHKISEWHLNRYVNEFCGCHNIRRLDTVDMMLRMVAGMVGKRLTYMELIGG</sequence>
<proteinExistence type="predicted"/>
<dbReference type="AlphaFoldDB" id="A0A165B0D2"/>
<evidence type="ECO:0000313" key="2">
    <source>
        <dbReference type="Proteomes" id="UP000182631"/>
    </source>
</evidence>
<dbReference type="Proteomes" id="UP000182631">
    <property type="component" value="Unassembled WGS sequence"/>
</dbReference>
<reference evidence="2" key="1">
    <citation type="submission" date="2016-02" db="EMBL/GenBank/DDBJ databases">
        <authorList>
            <person name="liu f."/>
        </authorList>
    </citation>
    <scope>NUCLEOTIDE SEQUENCE [LARGE SCALE GENOMIC DNA]</scope>
</reference>